<organism evidence="2 3">
    <name type="scientific">Novosphingobium pokkalii</name>
    <dbReference type="NCBI Taxonomy" id="1770194"/>
    <lineage>
        <taxon>Bacteria</taxon>
        <taxon>Pseudomonadati</taxon>
        <taxon>Pseudomonadota</taxon>
        <taxon>Alphaproteobacteria</taxon>
        <taxon>Sphingomonadales</taxon>
        <taxon>Sphingomonadaceae</taxon>
        <taxon>Novosphingobium</taxon>
    </lineage>
</organism>
<dbReference type="InterPro" id="IPR019953">
    <property type="entry name" value="OHR"/>
</dbReference>
<dbReference type="InterPro" id="IPR036102">
    <property type="entry name" value="OsmC/Ohrsf"/>
</dbReference>
<proteinExistence type="inferred from homology"/>
<evidence type="ECO:0000313" key="3">
    <source>
        <dbReference type="Proteomes" id="UP001595683"/>
    </source>
</evidence>
<dbReference type="InterPro" id="IPR003718">
    <property type="entry name" value="OsmC/Ohr_fam"/>
</dbReference>
<gene>
    <name evidence="2" type="ORF">ACFOOT_00070</name>
</gene>
<keyword evidence="3" id="KW-1185">Reference proteome</keyword>
<protein>
    <submittedName>
        <fullName evidence="2">Organic hydroperoxide resistance protein</fullName>
    </submittedName>
</protein>
<evidence type="ECO:0000313" key="2">
    <source>
        <dbReference type="EMBL" id="MFC3669807.1"/>
    </source>
</evidence>
<dbReference type="Gene3D" id="2.20.25.10">
    <property type="match status" value="1"/>
</dbReference>
<sequence>MLTDCLYQASATARGGREGQAATSDGSLHAWLDLPAELGGRGHGNNPEQLFAAGYAACFLSTLKTLKNQGSVAVPANATVTATVGLGPRADGGFGLAITLHVALPGVDQNRARALMEAAHGACPYSRAIAGNVPVHLSLA</sequence>
<dbReference type="Pfam" id="PF02566">
    <property type="entry name" value="OsmC"/>
    <property type="match status" value="1"/>
</dbReference>
<accession>A0ABV7UYT8</accession>
<dbReference type="EMBL" id="JBHRYE010000001">
    <property type="protein sequence ID" value="MFC3669807.1"/>
    <property type="molecule type" value="Genomic_DNA"/>
</dbReference>
<dbReference type="Gene3D" id="3.30.300.20">
    <property type="match status" value="1"/>
</dbReference>
<dbReference type="PANTHER" id="PTHR33797:SF2">
    <property type="entry name" value="ORGANIC HYDROPEROXIDE RESISTANCE PROTEIN-LIKE"/>
    <property type="match status" value="1"/>
</dbReference>
<dbReference type="NCBIfam" id="TIGR03561">
    <property type="entry name" value="organ_hyd_perox"/>
    <property type="match status" value="1"/>
</dbReference>
<dbReference type="Proteomes" id="UP001595683">
    <property type="component" value="Unassembled WGS sequence"/>
</dbReference>
<comment type="similarity">
    <text evidence="1">Belongs to the OsmC/Ohr family.</text>
</comment>
<name>A0ABV7UYT8_9SPHN</name>
<dbReference type="InterPro" id="IPR015946">
    <property type="entry name" value="KH_dom-like_a/b"/>
</dbReference>
<dbReference type="PANTHER" id="PTHR33797">
    <property type="entry name" value="ORGANIC HYDROPEROXIDE RESISTANCE PROTEIN-LIKE"/>
    <property type="match status" value="1"/>
</dbReference>
<dbReference type="SUPFAM" id="SSF82784">
    <property type="entry name" value="OsmC-like"/>
    <property type="match status" value="1"/>
</dbReference>
<dbReference type="RefSeq" id="WP_191324711.1">
    <property type="nucleotide sequence ID" value="NZ_BMZP01000011.1"/>
</dbReference>
<reference evidence="3" key="1">
    <citation type="journal article" date="2019" name="Int. J. Syst. Evol. Microbiol.">
        <title>The Global Catalogue of Microorganisms (GCM) 10K type strain sequencing project: providing services to taxonomists for standard genome sequencing and annotation.</title>
        <authorList>
            <consortium name="The Broad Institute Genomics Platform"/>
            <consortium name="The Broad Institute Genome Sequencing Center for Infectious Disease"/>
            <person name="Wu L."/>
            <person name="Ma J."/>
        </authorList>
    </citation>
    <scope>NUCLEOTIDE SEQUENCE [LARGE SCALE GENOMIC DNA]</scope>
    <source>
        <strain evidence="3">KCTC 42224</strain>
    </source>
</reference>
<evidence type="ECO:0000256" key="1">
    <source>
        <dbReference type="ARBA" id="ARBA00007378"/>
    </source>
</evidence>
<comment type="caution">
    <text evidence="2">The sequence shown here is derived from an EMBL/GenBank/DDBJ whole genome shotgun (WGS) entry which is preliminary data.</text>
</comment>